<proteinExistence type="predicted"/>
<organism evidence="1 2">
    <name type="scientific">Pseudomonas benzopyrenica</name>
    <dbReference type="NCBI Taxonomy" id="2993566"/>
    <lineage>
        <taxon>Bacteria</taxon>
        <taxon>Pseudomonadati</taxon>
        <taxon>Pseudomonadota</taxon>
        <taxon>Gammaproteobacteria</taxon>
        <taxon>Pseudomonadales</taxon>
        <taxon>Pseudomonadaceae</taxon>
        <taxon>Pseudomonas</taxon>
    </lineage>
</organism>
<dbReference type="RefSeq" id="WP_338544972.1">
    <property type="nucleotide sequence ID" value="NZ_CP145723.1"/>
</dbReference>
<protein>
    <submittedName>
        <fullName evidence="1">Uncharacterized protein</fullName>
    </submittedName>
</protein>
<keyword evidence="2" id="KW-1185">Reference proteome</keyword>
<sequence length="58" mass="6847">MMIVTKRKILAACQRRELVTSWLLWGYGTMMTLHVVADRLEDINELLQGLDTRSREFH</sequence>
<gene>
    <name evidence="1" type="ORF">V6W80_17625</name>
</gene>
<accession>A0ABZ2FNB6</accession>
<reference evidence="1 2" key="1">
    <citation type="submission" date="2024-02" db="EMBL/GenBank/DDBJ databases">
        <title>The whole genome sequence of Pseudomonas benzopyrenica MLY92.</title>
        <authorList>
            <person name="Liu Y."/>
        </authorList>
    </citation>
    <scope>NUCLEOTIDE SEQUENCE [LARGE SCALE GENOMIC DNA]</scope>
    <source>
        <strain evidence="1 2">MLY92</strain>
    </source>
</reference>
<name>A0ABZ2FNB6_9PSED</name>
<evidence type="ECO:0000313" key="1">
    <source>
        <dbReference type="EMBL" id="WWM65524.1"/>
    </source>
</evidence>
<dbReference type="EMBL" id="CP145723">
    <property type="protein sequence ID" value="WWM65524.1"/>
    <property type="molecule type" value="Genomic_DNA"/>
</dbReference>
<dbReference type="Proteomes" id="UP001372714">
    <property type="component" value="Chromosome"/>
</dbReference>
<evidence type="ECO:0000313" key="2">
    <source>
        <dbReference type="Proteomes" id="UP001372714"/>
    </source>
</evidence>